<dbReference type="SUPFAM" id="SSF52540">
    <property type="entry name" value="P-loop containing nucleoside triphosphate hydrolases"/>
    <property type="match status" value="1"/>
</dbReference>
<organism evidence="1 2">
    <name type="scientific">Deinococcus hohokamensis</name>
    <dbReference type="NCBI Taxonomy" id="309883"/>
    <lineage>
        <taxon>Bacteria</taxon>
        <taxon>Thermotogati</taxon>
        <taxon>Deinococcota</taxon>
        <taxon>Deinococci</taxon>
        <taxon>Deinococcales</taxon>
        <taxon>Deinococcaceae</taxon>
        <taxon>Deinococcus</taxon>
    </lineage>
</organism>
<name>A0ABV9I8A4_9DEIO</name>
<proteinExistence type="predicted"/>
<dbReference type="RefSeq" id="WP_380061128.1">
    <property type="nucleotide sequence ID" value="NZ_JBHSEI010000004.1"/>
</dbReference>
<evidence type="ECO:0000313" key="2">
    <source>
        <dbReference type="Proteomes" id="UP001595952"/>
    </source>
</evidence>
<dbReference type="Proteomes" id="UP001595952">
    <property type="component" value="Unassembled WGS sequence"/>
</dbReference>
<keyword evidence="2" id="KW-1185">Reference proteome</keyword>
<protein>
    <submittedName>
        <fullName evidence="1">AAA family ATPase</fullName>
    </submittedName>
</protein>
<dbReference type="EMBL" id="JBHSEI010000004">
    <property type="protein sequence ID" value="MFC4638116.1"/>
    <property type="molecule type" value="Genomic_DNA"/>
</dbReference>
<gene>
    <name evidence="1" type="ORF">ACFO0D_07155</name>
</gene>
<reference evidence="2" key="1">
    <citation type="journal article" date="2019" name="Int. J. Syst. Evol. Microbiol.">
        <title>The Global Catalogue of Microorganisms (GCM) 10K type strain sequencing project: providing services to taxonomists for standard genome sequencing and annotation.</title>
        <authorList>
            <consortium name="The Broad Institute Genomics Platform"/>
            <consortium name="The Broad Institute Genome Sequencing Center for Infectious Disease"/>
            <person name="Wu L."/>
            <person name="Ma J."/>
        </authorList>
    </citation>
    <scope>NUCLEOTIDE SEQUENCE [LARGE SCALE GENOMIC DNA]</scope>
    <source>
        <strain evidence="2">CCUG 55995</strain>
    </source>
</reference>
<dbReference type="PANTHER" id="PTHR37807:SF3">
    <property type="entry name" value="OS07G0160300 PROTEIN"/>
    <property type="match status" value="1"/>
</dbReference>
<accession>A0ABV9I8A4</accession>
<comment type="caution">
    <text evidence="1">The sequence shown here is derived from an EMBL/GenBank/DDBJ whole genome shotgun (WGS) entry which is preliminary data.</text>
</comment>
<dbReference type="Gene3D" id="3.40.50.300">
    <property type="entry name" value="P-loop containing nucleotide triphosphate hydrolases"/>
    <property type="match status" value="1"/>
</dbReference>
<dbReference type="InterPro" id="IPR027417">
    <property type="entry name" value="P-loop_NTPase"/>
</dbReference>
<sequence>MTPQVLVISGLPAAGKTTLATALAAELRWPLVTRDEYKAVLLKGLPAASPRDLGPLSFALMWQVAGVILRSGRPLILETHFHRPQSEGHILDLAREYGAALAQIFCEAQLPELARRHAERVASGRRPGIDLPFEHAALPPQACWAPLNLGPAPLLRVDTTGPAHWKRALSWLCLLDNEG</sequence>
<dbReference type="PANTHER" id="PTHR37807">
    <property type="entry name" value="OS07G0160300 PROTEIN"/>
    <property type="match status" value="1"/>
</dbReference>
<evidence type="ECO:0000313" key="1">
    <source>
        <dbReference type="EMBL" id="MFC4638116.1"/>
    </source>
</evidence>
<dbReference type="Pfam" id="PF13671">
    <property type="entry name" value="AAA_33"/>
    <property type="match status" value="1"/>
</dbReference>